<sequence>MKAFIVADEARCIACRTCEVACALAHSAEDAGQLAAFSPRLKVQRLGEVSVPVMCHQCERASCVEACPVGALTIGKRAVDADDTRCIGCLRCVIACPFGAITVETPPGAETSAILKCDLCGHREEGPACVGTCPTQALQLMTDAELRRYRRGRIAKSAVHPR</sequence>
<evidence type="ECO:0000256" key="4">
    <source>
        <dbReference type="ARBA" id="ARBA00023004"/>
    </source>
</evidence>
<dbReference type="PANTHER" id="PTHR42859">
    <property type="entry name" value="OXIDOREDUCTASE"/>
    <property type="match status" value="1"/>
</dbReference>
<dbReference type="Gene3D" id="3.30.70.20">
    <property type="match status" value="2"/>
</dbReference>
<keyword evidence="8" id="KW-1185">Reference proteome</keyword>
<feature type="domain" description="4Fe-4S ferredoxin-type" evidence="6">
    <location>
        <begin position="2"/>
        <end position="31"/>
    </location>
</feature>
<reference evidence="7 8" key="1">
    <citation type="submission" date="2024-01" db="EMBL/GenBank/DDBJ databases">
        <title>Pseudocitrobacter sp. Endophytic strain Cyp-38L.</title>
        <authorList>
            <person name="Amer M.A."/>
            <person name="Hamed S.M."/>
        </authorList>
    </citation>
    <scope>NUCLEOTIDE SEQUENCE [LARGE SCALE GENOMIC DNA]</scope>
    <source>
        <strain evidence="7 8">Cyp38S</strain>
    </source>
</reference>
<proteinExistence type="predicted"/>
<keyword evidence="4" id="KW-0408">Iron</keyword>
<comment type="caution">
    <text evidence="7">The sequence shown here is derived from an EMBL/GenBank/DDBJ whole genome shotgun (WGS) entry which is preliminary data.</text>
</comment>
<dbReference type="Proteomes" id="UP001444146">
    <property type="component" value="Unassembled WGS sequence"/>
</dbReference>
<keyword evidence="5" id="KW-0411">Iron-sulfur</keyword>
<protein>
    <submittedName>
        <fullName evidence="7">4Fe-4S dicluster domain-containing protein</fullName>
    </submittedName>
</protein>
<keyword evidence="2" id="KW-0479">Metal-binding</keyword>
<organism evidence="7 8">
    <name type="scientific">Pseudocitrobacter cyperus</name>
    <dbReference type="NCBI Taxonomy" id="3112843"/>
    <lineage>
        <taxon>Bacteria</taxon>
        <taxon>Pseudomonadati</taxon>
        <taxon>Pseudomonadota</taxon>
        <taxon>Gammaproteobacteria</taxon>
        <taxon>Enterobacterales</taxon>
        <taxon>Enterobacteriaceae</taxon>
        <taxon>Pseudocitrobacter</taxon>
    </lineage>
</organism>
<keyword evidence="3" id="KW-0677">Repeat</keyword>
<evidence type="ECO:0000256" key="1">
    <source>
        <dbReference type="ARBA" id="ARBA00022485"/>
    </source>
</evidence>
<dbReference type="PROSITE" id="PS51379">
    <property type="entry name" value="4FE4S_FER_2"/>
    <property type="match status" value="2"/>
</dbReference>
<dbReference type="RefSeq" id="WP_347794952.1">
    <property type="nucleotide sequence ID" value="NZ_JAYMYY010000003.1"/>
</dbReference>
<evidence type="ECO:0000256" key="5">
    <source>
        <dbReference type="ARBA" id="ARBA00023014"/>
    </source>
</evidence>
<dbReference type="PROSITE" id="PS00198">
    <property type="entry name" value="4FE4S_FER_1"/>
    <property type="match status" value="1"/>
</dbReference>
<feature type="domain" description="4Fe-4S ferredoxin-type" evidence="6">
    <location>
        <begin position="75"/>
        <end position="106"/>
    </location>
</feature>
<dbReference type="Pfam" id="PF12800">
    <property type="entry name" value="Fer4_4"/>
    <property type="match status" value="1"/>
</dbReference>
<gene>
    <name evidence="7" type="ORF">VSR74_12015</name>
</gene>
<evidence type="ECO:0000313" key="8">
    <source>
        <dbReference type="Proteomes" id="UP001444146"/>
    </source>
</evidence>
<accession>A0ABV0HJL4</accession>
<evidence type="ECO:0000313" key="7">
    <source>
        <dbReference type="EMBL" id="MEO3990538.1"/>
    </source>
</evidence>
<dbReference type="EMBL" id="JAYMYY010000003">
    <property type="protein sequence ID" value="MEO3990538.1"/>
    <property type="molecule type" value="Genomic_DNA"/>
</dbReference>
<evidence type="ECO:0000259" key="6">
    <source>
        <dbReference type="PROSITE" id="PS51379"/>
    </source>
</evidence>
<dbReference type="InterPro" id="IPR050294">
    <property type="entry name" value="RnfB_subfamily"/>
</dbReference>
<evidence type="ECO:0000256" key="2">
    <source>
        <dbReference type="ARBA" id="ARBA00022723"/>
    </source>
</evidence>
<keyword evidence="1" id="KW-0004">4Fe-4S</keyword>
<dbReference type="CDD" id="cd10554">
    <property type="entry name" value="HycB_like"/>
    <property type="match status" value="1"/>
</dbReference>
<evidence type="ECO:0000256" key="3">
    <source>
        <dbReference type="ARBA" id="ARBA00022737"/>
    </source>
</evidence>
<dbReference type="PANTHER" id="PTHR42859:SF17">
    <property type="entry name" value="ELECTRON TRANSPORT PROTEIN HYDN-RELATED"/>
    <property type="match status" value="1"/>
</dbReference>
<dbReference type="InterPro" id="IPR017900">
    <property type="entry name" value="4Fe4S_Fe_S_CS"/>
</dbReference>
<dbReference type="SUPFAM" id="SSF54862">
    <property type="entry name" value="4Fe-4S ferredoxins"/>
    <property type="match status" value="1"/>
</dbReference>
<dbReference type="InterPro" id="IPR017896">
    <property type="entry name" value="4Fe4S_Fe-S-bd"/>
</dbReference>
<name>A0ABV0HJL4_9ENTR</name>
<dbReference type="Pfam" id="PF13247">
    <property type="entry name" value="Fer4_11"/>
    <property type="match status" value="1"/>
</dbReference>